<proteinExistence type="predicted"/>
<keyword evidence="5" id="KW-1185">Reference proteome</keyword>
<feature type="domain" description="Restriction endonuclease type IV Mrr" evidence="2">
    <location>
        <begin position="173"/>
        <end position="291"/>
    </location>
</feature>
<protein>
    <submittedName>
        <fullName evidence="4">Restriction endonuclease</fullName>
        <ecNumber evidence="4">3.1.21.-</ecNumber>
    </submittedName>
</protein>
<evidence type="ECO:0000259" key="2">
    <source>
        <dbReference type="Pfam" id="PF04471"/>
    </source>
</evidence>
<dbReference type="InterPro" id="IPR025745">
    <property type="entry name" value="Mrr-like_N_dom"/>
</dbReference>
<dbReference type="EC" id="3.1.21.-" evidence="4"/>
<name>A0ABW4D0G2_9LACO</name>
<comment type="caution">
    <text evidence="4">The sequence shown here is derived from an EMBL/GenBank/DDBJ whole genome shotgun (WGS) entry which is preliminary data.</text>
</comment>
<sequence>MDYQQLKLGKHGLPTWDALAPIVLKLAEQQTEWHGRALNAAVADDLNLPAILRQLTYPNQQNIIEDRAGWAVSELTTAGLLRRTRRGFYGATDLGRQVLHGLNQLVDRNVIHQQPKYSQHQQDLQERQTRNQISPAPELEVDETENTISLDQLTQQVKGYNAEVATDLLQRIRESAPEFFENLVVDLLSAMGYKGPNGSAWVTQLSNDGGIDGVINQDALGTSTVYVQAKRYEAENTVQRPAIDSFYGALSRNHADRGVFITTSSFSKKAVETAKGFSIVLVDGIQLTELMLQYHVGVQVKRQFEVFEIDQDFFED</sequence>
<evidence type="ECO:0000313" key="5">
    <source>
        <dbReference type="Proteomes" id="UP001597189"/>
    </source>
</evidence>
<dbReference type="EMBL" id="JBHTOD010000003">
    <property type="protein sequence ID" value="MFD1455049.1"/>
    <property type="molecule type" value="Genomic_DNA"/>
</dbReference>
<dbReference type="InterPro" id="IPR011335">
    <property type="entry name" value="Restrct_endonuc-II-like"/>
</dbReference>
<dbReference type="InterPro" id="IPR052906">
    <property type="entry name" value="Type_IV_Methyl-Rstrct_Enzyme"/>
</dbReference>
<evidence type="ECO:0000313" key="4">
    <source>
        <dbReference type="EMBL" id="MFD1455049.1"/>
    </source>
</evidence>
<reference evidence="5" key="1">
    <citation type="journal article" date="2019" name="Int. J. Syst. Evol. Microbiol.">
        <title>The Global Catalogue of Microorganisms (GCM) 10K type strain sequencing project: providing services to taxonomists for standard genome sequencing and annotation.</title>
        <authorList>
            <consortium name="The Broad Institute Genomics Platform"/>
            <consortium name="The Broad Institute Genome Sequencing Center for Infectious Disease"/>
            <person name="Wu L."/>
            <person name="Ma J."/>
        </authorList>
    </citation>
    <scope>NUCLEOTIDE SEQUENCE [LARGE SCALE GENOMIC DNA]</scope>
    <source>
        <strain evidence="5">CCM 8979</strain>
    </source>
</reference>
<dbReference type="Proteomes" id="UP001597189">
    <property type="component" value="Unassembled WGS sequence"/>
</dbReference>
<dbReference type="PANTHER" id="PTHR30015:SF7">
    <property type="entry name" value="TYPE IV METHYL-DIRECTED RESTRICTION ENZYME ECOKMRR"/>
    <property type="match status" value="1"/>
</dbReference>
<feature type="domain" description="Restriction system protein Mrr-like N-terminal" evidence="3">
    <location>
        <begin position="17"/>
        <end position="99"/>
    </location>
</feature>
<dbReference type="Gene3D" id="3.40.1350.10">
    <property type="match status" value="1"/>
</dbReference>
<organism evidence="4 5">
    <name type="scientific">Levilactobacillus lanxiensis</name>
    <dbReference type="NCBI Taxonomy" id="2799568"/>
    <lineage>
        <taxon>Bacteria</taxon>
        <taxon>Bacillati</taxon>
        <taxon>Bacillota</taxon>
        <taxon>Bacilli</taxon>
        <taxon>Lactobacillales</taxon>
        <taxon>Lactobacillaceae</taxon>
        <taxon>Levilactobacillus</taxon>
    </lineage>
</organism>
<dbReference type="RefSeq" id="WP_203643946.1">
    <property type="nucleotide sequence ID" value="NZ_BOLN01000003.1"/>
</dbReference>
<dbReference type="GO" id="GO:0004519">
    <property type="term" value="F:endonuclease activity"/>
    <property type="evidence" value="ECO:0007669"/>
    <property type="project" value="UniProtKB-KW"/>
</dbReference>
<keyword evidence="1 4" id="KW-0378">Hydrolase</keyword>
<evidence type="ECO:0000256" key="1">
    <source>
        <dbReference type="ARBA" id="ARBA00022801"/>
    </source>
</evidence>
<dbReference type="Pfam" id="PF04471">
    <property type="entry name" value="Mrr_cat"/>
    <property type="match status" value="1"/>
</dbReference>
<dbReference type="GO" id="GO:0016787">
    <property type="term" value="F:hydrolase activity"/>
    <property type="evidence" value="ECO:0007669"/>
    <property type="project" value="UniProtKB-KW"/>
</dbReference>
<evidence type="ECO:0000259" key="3">
    <source>
        <dbReference type="Pfam" id="PF14338"/>
    </source>
</evidence>
<keyword evidence="4" id="KW-0540">Nuclease</keyword>
<dbReference type="InterPro" id="IPR007560">
    <property type="entry name" value="Restrct_endonuc_IV_Mrr"/>
</dbReference>
<dbReference type="Pfam" id="PF14338">
    <property type="entry name" value="Mrr_N"/>
    <property type="match status" value="1"/>
</dbReference>
<keyword evidence="4" id="KW-0255">Endonuclease</keyword>
<gene>
    <name evidence="4" type="ORF">ACFQ44_05010</name>
</gene>
<accession>A0ABW4D0G2</accession>
<dbReference type="SUPFAM" id="SSF52980">
    <property type="entry name" value="Restriction endonuclease-like"/>
    <property type="match status" value="1"/>
</dbReference>
<dbReference type="InterPro" id="IPR011856">
    <property type="entry name" value="tRNA_endonuc-like_dom_sf"/>
</dbReference>
<dbReference type="PANTHER" id="PTHR30015">
    <property type="entry name" value="MRR RESTRICTION SYSTEM PROTEIN"/>
    <property type="match status" value="1"/>
</dbReference>